<feature type="transmembrane region" description="Helical" evidence="1">
    <location>
        <begin position="194"/>
        <end position="214"/>
    </location>
</feature>
<dbReference type="InterPro" id="IPR005625">
    <property type="entry name" value="PepSY-ass_TM"/>
</dbReference>
<proteinExistence type="predicted"/>
<organism evidence="2 3">
    <name type="scientific">Lysobacter gummosus</name>
    <dbReference type="NCBI Taxonomy" id="262324"/>
    <lineage>
        <taxon>Bacteria</taxon>
        <taxon>Pseudomonadati</taxon>
        <taxon>Pseudomonadota</taxon>
        <taxon>Gammaproteobacteria</taxon>
        <taxon>Lysobacterales</taxon>
        <taxon>Lysobacteraceae</taxon>
        <taxon>Lysobacter</taxon>
    </lineage>
</organism>
<name>A0ABY3XG68_9GAMM</name>
<reference evidence="2 3" key="1">
    <citation type="submission" date="2022-03" db="EMBL/GenBank/DDBJ databases">
        <title>Complete genome sequence of Lysobacter capsici VKM B-2533 and Lysobacter gummosus 10.1.1, promising sources of lytic agents.</title>
        <authorList>
            <person name="Tarlachkov S.V."/>
            <person name="Kudryakova I.V."/>
            <person name="Afoshin A.S."/>
            <person name="Leontyevskaya E.A."/>
            <person name="Leontyevskaya N.V."/>
        </authorList>
    </citation>
    <scope>NUCLEOTIDE SEQUENCE [LARGE SCALE GENOMIC DNA]</scope>
    <source>
        <strain evidence="2 3">10.1.1</strain>
    </source>
</reference>
<dbReference type="PANTHER" id="PTHR34219">
    <property type="entry name" value="IRON-REGULATED INNER MEMBRANE PROTEIN-RELATED"/>
    <property type="match status" value="1"/>
</dbReference>
<dbReference type="Pfam" id="PF03929">
    <property type="entry name" value="PepSY_TM"/>
    <property type="match status" value="1"/>
</dbReference>
<dbReference type="RefSeq" id="WP_057941837.1">
    <property type="nucleotide sequence ID" value="NZ_CP011131.1"/>
</dbReference>
<feature type="transmembrane region" description="Helical" evidence="1">
    <location>
        <begin position="145"/>
        <end position="166"/>
    </location>
</feature>
<sequence>MSASQASQRPKPCLRSALKWLHLWLGLSAGTVFAIVALAGTVLAFQRELALWAYPQLQRSAATTPEQRSRALARIVGHWQTQGMSSLDLPSPQFPVWQGYFPDNERRYFDPASGELLLTRNTDNDLVLWLRDLHIHLLSGKTGEAVLGVVGIIALFMLLSGLYLWWPRWSALAASLKWYRGPPTRRWFSWHRGIGLWLLPLTLLAVLTGVSMIYDDVARGALSTAFGDSTPAPKPPKLAARDAPIDWGGVLRAAEAATAKRAGLPGAQLRRISLPKPGSGLIALRARAVGEWHPVGRSMVWIDPYRGDVIGTLDATAQDRGVRAFDAIYPLHGGFVGGSAWQTLIALTGLLPGFLLVTGFLFWRRRRGR</sequence>
<evidence type="ECO:0000256" key="1">
    <source>
        <dbReference type="SAM" id="Phobius"/>
    </source>
</evidence>
<feature type="transmembrane region" description="Helical" evidence="1">
    <location>
        <begin position="21"/>
        <end position="45"/>
    </location>
</feature>
<evidence type="ECO:0000313" key="3">
    <source>
        <dbReference type="Proteomes" id="UP000829194"/>
    </source>
</evidence>
<gene>
    <name evidence="2" type="ORF">MOV92_05020</name>
</gene>
<accession>A0ABY3XG68</accession>
<keyword evidence="1" id="KW-0812">Transmembrane</keyword>
<keyword evidence="3" id="KW-1185">Reference proteome</keyword>
<dbReference type="EMBL" id="CP093547">
    <property type="protein sequence ID" value="UNP30627.1"/>
    <property type="molecule type" value="Genomic_DNA"/>
</dbReference>
<feature type="transmembrane region" description="Helical" evidence="1">
    <location>
        <begin position="340"/>
        <end position="363"/>
    </location>
</feature>
<evidence type="ECO:0000313" key="2">
    <source>
        <dbReference type="EMBL" id="UNP30627.1"/>
    </source>
</evidence>
<keyword evidence="1" id="KW-1133">Transmembrane helix</keyword>
<dbReference type="Proteomes" id="UP000829194">
    <property type="component" value="Chromosome"/>
</dbReference>
<protein>
    <submittedName>
        <fullName evidence="2">PepSY domain-containing protein</fullName>
    </submittedName>
</protein>
<keyword evidence="1" id="KW-0472">Membrane</keyword>